<dbReference type="AlphaFoldDB" id="A0A3R6ZQ76"/>
<dbReference type="GO" id="GO:0005544">
    <property type="term" value="F:calcium-dependent phospholipid binding"/>
    <property type="evidence" value="ECO:0007669"/>
    <property type="project" value="InterPro"/>
</dbReference>
<dbReference type="InterPro" id="IPR036208">
    <property type="entry name" value="VHL_sf"/>
</dbReference>
<organism evidence="2 3">
    <name type="scientific">Aphanomyces invadans</name>
    <dbReference type="NCBI Taxonomy" id="157072"/>
    <lineage>
        <taxon>Eukaryota</taxon>
        <taxon>Sar</taxon>
        <taxon>Stramenopiles</taxon>
        <taxon>Oomycota</taxon>
        <taxon>Saprolegniomycetes</taxon>
        <taxon>Saprolegniales</taxon>
        <taxon>Verrucalvaceae</taxon>
        <taxon>Aphanomyces</taxon>
    </lineage>
</organism>
<dbReference type="PANTHER" id="PTHR10857">
    <property type="entry name" value="COPINE"/>
    <property type="match status" value="1"/>
</dbReference>
<dbReference type="EMBL" id="QUSY01000417">
    <property type="protein sequence ID" value="RHY29605.1"/>
    <property type="molecule type" value="Genomic_DNA"/>
</dbReference>
<dbReference type="VEuPathDB" id="FungiDB:H310_10387"/>
<dbReference type="SUPFAM" id="SSF49562">
    <property type="entry name" value="C2 domain (Calcium/lipid-binding domain, CaLB)"/>
    <property type="match status" value="2"/>
</dbReference>
<dbReference type="InterPro" id="IPR037140">
    <property type="entry name" value="VHL_beta_dom_sf"/>
</dbReference>
<dbReference type="Proteomes" id="UP000285060">
    <property type="component" value="Unassembled WGS sequence"/>
</dbReference>
<sequence length="420" mass="46479">MNCTNVCRMRSSAPVGRTETIHNVPNPSFLQSFKVDAPLGGEILKIEVYDEEKSSSKSLKDQDLLGIVEVPVKQLVDNLAQITTLRTSGGGARGLFKKEQPPLNVYVQTELMNPTSDVLVMQWSAKDLTNLDGMFNKSDPYCPPSASVIDGNLNPVWQQATVTLQRLANGDLDRPLLAQVFDMDNGEKKRELIGQVQTSARALLELPTLFLLSASGKPAGSLRPLHMLDWLVKVHSQDGGQDTTVVFINSTSRAVDIVWVAYEGDEHFYNRIEPGHRYEQPTISQHSWKIAFSDTQEPLAYFLAPLTNSVVDIHGVNQIVIGANLQPMQPGDLSDSIPTVLVFANCTPGVLSIRWVDSDQTETQYAVLQPGESYRQDTYSNHVWKATYIASDTALAFVSAPREPTHVDVCGFNQLRLTRL</sequence>
<dbReference type="GO" id="GO:0071277">
    <property type="term" value="P:cellular response to calcium ion"/>
    <property type="evidence" value="ECO:0007669"/>
    <property type="project" value="TreeGrafter"/>
</dbReference>
<reference evidence="2 3" key="1">
    <citation type="submission" date="2018-08" db="EMBL/GenBank/DDBJ databases">
        <title>Aphanomyces genome sequencing and annotation.</title>
        <authorList>
            <person name="Minardi D."/>
            <person name="Oidtmann B."/>
            <person name="Van Der Giezen M."/>
            <person name="Studholme D.J."/>
        </authorList>
    </citation>
    <scope>NUCLEOTIDE SEQUENCE [LARGE SCALE GENOMIC DNA]</scope>
    <source>
        <strain evidence="2 3">NJM0002</strain>
    </source>
</reference>
<dbReference type="InterPro" id="IPR035892">
    <property type="entry name" value="C2_domain_sf"/>
</dbReference>
<evidence type="ECO:0000313" key="2">
    <source>
        <dbReference type="EMBL" id="RHY29605.1"/>
    </source>
</evidence>
<evidence type="ECO:0000259" key="1">
    <source>
        <dbReference type="PROSITE" id="PS50004"/>
    </source>
</evidence>
<accession>A0A3R6ZQ76</accession>
<dbReference type="SUPFAM" id="SSF49468">
    <property type="entry name" value="VHL"/>
    <property type="match status" value="2"/>
</dbReference>
<feature type="domain" description="C2" evidence="1">
    <location>
        <begin position="1"/>
        <end position="86"/>
    </location>
</feature>
<protein>
    <recommendedName>
        <fullName evidence="1">C2 domain-containing protein</fullName>
    </recommendedName>
</protein>
<dbReference type="Pfam" id="PF00168">
    <property type="entry name" value="C2"/>
    <property type="match status" value="2"/>
</dbReference>
<comment type="caution">
    <text evidence="2">The sequence shown here is derived from an EMBL/GenBank/DDBJ whole genome shotgun (WGS) entry which is preliminary data.</text>
</comment>
<dbReference type="InterPro" id="IPR045052">
    <property type="entry name" value="Copine"/>
</dbReference>
<dbReference type="CDD" id="cd04047">
    <property type="entry name" value="C2B_Copine"/>
    <property type="match status" value="1"/>
</dbReference>
<dbReference type="InterPro" id="IPR000008">
    <property type="entry name" value="C2_dom"/>
</dbReference>
<name>A0A3R6ZQ76_9STRA</name>
<dbReference type="Gene3D" id="2.60.40.780">
    <property type="entry name" value="von Hippel-Lindau disease tumour suppressor, beta domain"/>
    <property type="match status" value="2"/>
</dbReference>
<dbReference type="PROSITE" id="PS50004">
    <property type="entry name" value="C2"/>
    <property type="match status" value="2"/>
</dbReference>
<gene>
    <name evidence="2" type="ORF">DYB32_005014</name>
</gene>
<dbReference type="Pfam" id="PF01847">
    <property type="entry name" value="VHL"/>
    <property type="match status" value="2"/>
</dbReference>
<keyword evidence="3" id="KW-1185">Reference proteome</keyword>
<dbReference type="InterPro" id="IPR037768">
    <property type="entry name" value="C2B_Copine"/>
</dbReference>
<dbReference type="GO" id="GO:0005886">
    <property type="term" value="C:plasma membrane"/>
    <property type="evidence" value="ECO:0007669"/>
    <property type="project" value="TreeGrafter"/>
</dbReference>
<feature type="domain" description="C2" evidence="1">
    <location>
        <begin position="97"/>
        <end position="213"/>
    </location>
</feature>
<dbReference type="Gene3D" id="2.60.40.150">
    <property type="entry name" value="C2 domain"/>
    <property type="match status" value="2"/>
</dbReference>
<evidence type="ECO:0000313" key="3">
    <source>
        <dbReference type="Proteomes" id="UP000285060"/>
    </source>
</evidence>
<dbReference type="InterPro" id="IPR024053">
    <property type="entry name" value="VHL_beta_dom"/>
</dbReference>
<dbReference type="PANTHER" id="PTHR10857:SF106">
    <property type="entry name" value="C2 DOMAIN-CONTAINING PROTEIN"/>
    <property type="match status" value="1"/>
</dbReference>
<proteinExistence type="predicted"/>